<dbReference type="STRING" id="631362.Thi970DRAFT_02051"/>
<evidence type="ECO:0000313" key="1">
    <source>
        <dbReference type="EMBL" id="EIC21818.1"/>
    </source>
</evidence>
<dbReference type="RefSeq" id="WP_009148402.1">
    <property type="nucleotide sequence ID" value="NZ_CP121471.1"/>
</dbReference>
<reference evidence="1 2" key="2">
    <citation type="submission" date="2011-11" db="EMBL/GenBank/DDBJ databases">
        <authorList>
            <consortium name="US DOE Joint Genome Institute"/>
            <person name="Lucas S."/>
            <person name="Han J."/>
            <person name="Lapidus A."/>
            <person name="Cheng J.-F."/>
            <person name="Goodwin L."/>
            <person name="Pitluck S."/>
            <person name="Peters L."/>
            <person name="Ovchinnikova G."/>
            <person name="Zhang X."/>
            <person name="Detter J.C."/>
            <person name="Han C."/>
            <person name="Tapia R."/>
            <person name="Land M."/>
            <person name="Hauser L."/>
            <person name="Kyrpides N."/>
            <person name="Ivanova N."/>
            <person name="Pagani I."/>
            <person name="Vogl K."/>
            <person name="Liu Z."/>
            <person name="Overmann J."/>
            <person name="Frigaard N.-U."/>
            <person name="Bryant D."/>
            <person name="Woyke T."/>
        </authorList>
    </citation>
    <scope>NUCLEOTIDE SEQUENCE [LARGE SCALE GENOMIC DNA]</scope>
    <source>
        <strain evidence="1 2">970</strain>
    </source>
</reference>
<keyword evidence="2" id="KW-1185">Reference proteome</keyword>
<protein>
    <submittedName>
        <fullName evidence="1">Uncharacterized protein</fullName>
    </submittedName>
</protein>
<organism evidence="1 2">
    <name type="scientific">Thiorhodovibrio frisius</name>
    <dbReference type="NCBI Taxonomy" id="631362"/>
    <lineage>
        <taxon>Bacteria</taxon>
        <taxon>Pseudomonadati</taxon>
        <taxon>Pseudomonadota</taxon>
        <taxon>Gammaproteobacteria</taxon>
        <taxon>Chromatiales</taxon>
        <taxon>Chromatiaceae</taxon>
        <taxon>Thiorhodovibrio</taxon>
    </lineage>
</organism>
<gene>
    <name evidence="1" type="ORF">Thi970DRAFT_02051</name>
</gene>
<dbReference type="Proteomes" id="UP000002964">
    <property type="component" value="Unassembled WGS sequence"/>
</dbReference>
<dbReference type="AlphaFoldDB" id="H8Z3B0"/>
<accession>H8Z3B0</accession>
<dbReference type="HOGENOM" id="CLU_2060374_0_0_6"/>
<dbReference type="EMBL" id="JH603169">
    <property type="protein sequence ID" value="EIC21818.1"/>
    <property type="molecule type" value="Genomic_DNA"/>
</dbReference>
<reference evidence="2" key="1">
    <citation type="submission" date="2011-06" db="EMBL/GenBank/DDBJ databases">
        <authorList>
            <consortium name="US DOE Joint Genome Institute (JGI-PGF)"/>
            <person name="Lucas S."/>
            <person name="Han J."/>
            <person name="Lapidus A."/>
            <person name="Cheng J.-F."/>
            <person name="Goodwin L."/>
            <person name="Pitluck S."/>
            <person name="Peters L."/>
            <person name="Land M.L."/>
            <person name="Hauser L."/>
            <person name="Vogl K."/>
            <person name="Liu Z."/>
            <person name="Overmann J."/>
            <person name="Frigaard N.-U."/>
            <person name="Bryant D.A."/>
            <person name="Woyke T.J."/>
        </authorList>
    </citation>
    <scope>NUCLEOTIDE SEQUENCE [LARGE SCALE GENOMIC DNA]</scope>
    <source>
        <strain evidence="2">970</strain>
    </source>
</reference>
<name>H8Z3B0_9GAMM</name>
<sequence>MYIDKDALDAVELYLRSQRFEHLMPDGTEDHGDHGILRLRKTFAYYKVNKTIESDVFDFKVKQVADGKEYDVMTLRFSPVAIDFNARGIVTKVYCLHKYYPMDEEKPFCFDFQDYRWKP</sequence>
<evidence type="ECO:0000313" key="2">
    <source>
        <dbReference type="Proteomes" id="UP000002964"/>
    </source>
</evidence>
<proteinExistence type="predicted"/>
<dbReference type="OrthoDB" id="1547959at1236"/>